<protein>
    <submittedName>
        <fullName evidence="3">Methyltransferase small</fullName>
    </submittedName>
</protein>
<evidence type="ECO:0000256" key="2">
    <source>
        <dbReference type="ARBA" id="ARBA00022679"/>
    </source>
</evidence>
<evidence type="ECO:0000313" key="4">
    <source>
        <dbReference type="Proteomes" id="UP001055185"/>
    </source>
</evidence>
<dbReference type="RefSeq" id="WP_238316081.1">
    <property type="nucleotide sequence ID" value="NZ_BQKV01000020.1"/>
</dbReference>
<evidence type="ECO:0000256" key="1">
    <source>
        <dbReference type="ARBA" id="ARBA00022603"/>
    </source>
</evidence>
<dbReference type="CDD" id="cd02440">
    <property type="entry name" value="AdoMet_MTases"/>
    <property type="match status" value="1"/>
</dbReference>
<dbReference type="PANTHER" id="PTHR43542:SF1">
    <property type="entry name" value="METHYLTRANSFERASE"/>
    <property type="match status" value="1"/>
</dbReference>
<gene>
    <name evidence="3" type="ORF">JCM17207_04540</name>
</gene>
<dbReference type="InterPro" id="IPR029063">
    <property type="entry name" value="SAM-dependent_MTases_sf"/>
</dbReference>
<keyword evidence="2" id="KW-0808">Transferase</keyword>
<evidence type="ECO:0000313" key="3">
    <source>
        <dbReference type="EMBL" id="GJN63829.1"/>
    </source>
</evidence>
<dbReference type="InterPro" id="IPR004398">
    <property type="entry name" value="RNA_MeTrfase_RsmD"/>
</dbReference>
<dbReference type="NCBIfam" id="TIGR00095">
    <property type="entry name" value="16S rRNA (guanine(966)-N(2))-methyltransferase RsmD"/>
    <property type="match status" value="1"/>
</dbReference>
<dbReference type="Pfam" id="PF03602">
    <property type="entry name" value="Cons_hypoth95"/>
    <property type="match status" value="1"/>
</dbReference>
<dbReference type="Gene3D" id="3.40.50.150">
    <property type="entry name" value="Vaccinia Virus protein VP39"/>
    <property type="match status" value="1"/>
</dbReference>
<dbReference type="GO" id="GO:0008168">
    <property type="term" value="F:methyltransferase activity"/>
    <property type="evidence" value="ECO:0007669"/>
    <property type="project" value="UniProtKB-KW"/>
</dbReference>
<keyword evidence="4" id="KW-1185">Reference proteome</keyword>
<accession>A0AA37IXH2</accession>
<sequence>MRVVAGEARGRRLEALPGTDVTRPTLSQVKEAMFSIVQFDLPGARVLDLYAGSGQLGIEALSRGAARCVFLDASREAVRIVMDNCKACGVFDRSRVNLGEAARYLSACREQFDLALLDPPFRQGMLEQILPAVDKVMAPGGIVLCESEVGLVLPAQAGGLTLQKQYKYGKVLLWKYLKPRQEEQRGEEE</sequence>
<organism evidence="3 4">
    <name type="scientific">Faecalibacterium gallinarum</name>
    <dbReference type="NCBI Taxonomy" id="2903556"/>
    <lineage>
        <taxon>Bacteria</taxon>
        <taxon>Bacillati</taxon>
        <taxon>Bacillota</taxon>
        <taxon>Clostridia</taxon>
        <taxon>Eubacteriales</taxon>
        <taxon>Oscillospiraceae</taxon>
        <taxon>Faecalibacterium</taxon>
    </lineage>
</organism>
<dbReference type="PIRSF" id="PIRSF004553">
    <property type="entry name" value="CHP00095"/>
    <property type="match status" value="1"/>
</dbReference>
<name>A0AA37IXH2_9FIRM</name>
<dbReference type="GO" id="GO:0031167">
    <property type="term" value="P:rRNA methylation"/>
    <property type="evidence" value="ECO:0007669"/>
    <property type="project" value="InterPro"/>
</dbReference>
<keyword evidence="1 3" id="KW-0489">Methyltransferase</keyword>
<proteinExistence type="predicted"/>
<dbReference type="AlphaFoldDB" id="A0AA37IXH2"/>
<dbReference type="EMBL" id="BQKV01000020">
    <property type="protein sequence ID" value="GJN63829.1"/>
    <property type="molecule type" value="Genomic_DNA"/>
</dbReference>
<reference evidence="3" key="1">
    <citation type="journal article" date="2022" name="Int. J. Syst. Evol. Microbiol.">
        <title>Genome-based, phenotypic and chemotaxonomic classification of Faecalibacterium strains: proposal of three novel species Faecalibacterium duncaniae sp. nov., Faecalibacterium hattorii sp. nov. and Faecalibacterium gallinarum sp. nov. .</title>
        <authorList>
            <person name="Sakamoto M."/>
            <person name="Sakurai N."/>
            <person name="Tanno H."/>
            <person name="Iino T."/>
            <person name="Ohkuma M."/>
            <person name="Endo A."/>
        </authorList>
    </citation>
    <scope>NUCLEOTIDE SEQUENCE</scope>
    <source>
        <strain evidence="3">JCM 17207</strain>
    </source>
</reference>
<dbReference type="SUPFAM" id="SSF53335">
    <property type="entry name" value="S-adenosyl-L-methionine-dependent methyltransferases"/>
    <property type="match status" value="1"/>
</dbReference>
<dbReference type="PANTHER" id="PTHR43542">
    <property type="entry name" value="METHYLTRANSFERASE"/>
    <property type="match status" value="1"/>
</dbReference>
<dbReference type="Proteomes" id="UP001055185">
    <property type="component" value="Unassembled WGS sequence"/>
</dbReference>
<comment type="caution">
    <text evidence="3">The sequence shown here is derived from an EMBL/GenBank/DDBJ whole genome shotgun (WGS) entry which is preliminary data.</text>
</comment>